<comment type="caution">
    <text evidence="1">The sequence shown here is derived from an EMBL/GenBank/DDBJ whole genome shotgun (WGS) entry which is preliminary data.</text>
</comment>
<sequence>MAADCSCQPGRTSSILPRAPQRLLLAVRVPSTPLNLHDDFSSDTTRHTMPCHELQPSYSTSSAAEVQAAPNQLPDLPDAPVLKAHNYTTPTTLAHERHYDSHMSDVTANQCESTTRDARRLPLAEPSAESTGSPLPQACNTSDTPYPVPAFVPLAIASG</sequence>
<evidence type="ECO:0000313" key="1">
    <source>
        <dbReference type="EMBL" id="KAH6926136.1"/>
    </source>
</evidence>
<gene>
    <name evidence="1" type="ORF">HPB50_015135</name>
</gene>
<dbReference type="EMBL" id="CM023487">
    <property type="protein sequence ID" value="KAH6926136.1"/>
    <property type="molecule type" value="Genomic_DNA"/>
</dbReference>
<accession>A0ACB7RWT4</accession>
<keyword evidence="2" id="KW-1185">Reference proteome</keyword>
<evidence type="ECO:0000313" key="2">
    <source>
        <dbReference type="Proteomes" id="UP000821845"/>
    </source>
</evidence>
<name>A0ACB7RWT4_HYAAI</name>
<protein>
    <submittedName>
        <fullName evidence="1">Uncharacterized protein</fullName>
    </submittedName>
</protein>
<proteinExistence type="predicted"/>
<organism evidence="1 2">
    <name type="scientific">Hyalomma asiaticum</name>
    <name type="common">Tick</name>
    <dbReference type="NCBI Taxonomy" id="266040"/>
    <lineage>
        <taxon>Eukaryota</taxon>
        <taxon>Metazoa</taxon>
        <taxon>Ecdysozoa</taxon>
        <taxon>Arthropoda</taxon>
        <taxon>Chelicerata</taxon>
        <taxon>Arachnida</taxon>
        <taxon>Acari</taxon>
        <taxon>Parasitiformes</taxon>
        <taxon>Ixodida</taxon>
        <taxon>Ixodoidea</taxon>
        <taxon>Ixodidae</taxon>
        <taxon>Hyalomminae</taxon>
        <taxon>Hyalomma</taxon>
    </lineage>
</organism>
<dbReference type="Proteomes" id="UP000821845">
    <property type="component" value="Chromosome 7"/>
</dbReference>
<reference evidence="1" key="1">
    <citation type="submission" date="2020-05" db="EMBL/GenBank/DDBJ databases">
        <title>Large-scale comparative analyses of tick genomes elucidate their genetic diversity and vector capacities.</title>
        <authorList>
            <person name="Jia N."/>
            <person name="Wang J."/>
            <person name="Shi W."/>
            <person name="Du L."/>
            <person name="Sun Y."/>
            <person name="Zhan W."/>
            <person name="Jiang J."/>
            <person name="Wang Q."/>
            <person name="Zhang B."/>
            <person name="Ji P."/>
            <person name="Sakyi L.B."/>
            <person name="Cui X."/>
            <person name="Yuan T."/>
            <person name="Jiang B."/>
            <person name="Yang W."/>
            <person name="Lam T.T.-Y."/>
            <person name="Chang Q."/>
            <person name="Ding S."/>
            <person name="Wang X."/>
            <person name="Zhu J."/>
            <person name="Ruan X."/>
            <person name="Zhao L."/>
            <person name="Wei J."/>
            <person name="Que T."/>
            <person name="Du C."/>
            <person name="Cheng J."/>
            <person name="Dai P."/>
            <person name="Han X."/>
            <person name="Huang E."/>
            <person name="Gao Y."/>
            <person name="Liu J."/>
            <person name="Shao H."/>
            <person name="Ye R."/>
            <person name="Li L."/>
            <person name="Wei W."/>
            <person name="Wang X."/>
            <person name="Wang C."/>
            <person name="Yang T."/>
            <person name="Huo Q."/>
            <person name="Li W."/>
            <person name="Guo W."/>
            <person name="Chen H."/>
            <person name="Zhou L."/>
            <person name="Ni X."/>
            <person name="Tian J."/>
            <person name="Zhou Y."/>
            <person name="Sheng Y."/>
            <person name="Liu T."/>
            <person name="Pan Y."/>
            <person name="Xia L."/>
            <person name="Li J."/>
            <person name="Zhao F."/>
            <person name="Cao W."/>
        </authorList>
    </citation>
    <scope>NUCLEOTIDE SEQUENCE</scope>
    <source>
        <strain evidence="1">Hyas-2018</strain>
    </source>
</reference>